<accession>A0ABR4HMH5</accession>
<evidence type="ECO:0000256" key="1">
    <source>
        <dbReference type="ARBA" id="ARBA00007801"/>
    </source>
</evidence>
<name>A0ABR4HMH5_9EURO</name>
<comment type="similarity">
    <text evidence="1">Belongs to the PheA/TfdB FAD monooxygenase family.</text>
</comment>
<reference evidence="7 8" key="1">
    <citation type="submission" date="2024-07" db="EMBL/GenBank/DDBJ databases">
        <title>Section-level genome sequencing and comparative genomics of Aspergillus sections Usti and Cavernicolus.</title>
        <authorList>
            <consortium name="Lawrence Berkeley National Laboratory"/>
            <person name="Nybo J.L."/>
            <person name="Vesth T.C."/>
            <person name="Theobald S."/>
            <person name="Frisvad J.C."/>
            <person name="Larsen T.O."/>
            <person name="Kjaerboelling I."/>
            <person name="Rothschild-Mancinelli K."/>
            <person name="Lyhne E.K."/>
            <person name="Kogle M.E."/>
            <person name="Barry K."/>
            <person name="Clum A."/>
            <person name="Na H."/>
            <person name="Ledsgaard L."/>
            <person name="Lin J."/>
            <person name="Lipzen A."/>
            <person name="Kuo A."/>
            <person name="Riley R."/>
            <person name="Mondo S."/>
            <person name="Labutti K."/>
            <person name="Haridas S."/>
            <person name="Pangalinan J."/>
            <person name="Salamov A.A."/>
            <person name="Simmons B.A."/>
            <person name="Magnuson J.K."/>
            <person name="Chen J."/>
            <person name="Drula E."/>
            <person name="Henrissat B."/>
            <person name="Wiebenga A."/>
            <person name="Lubbers R.J."/>
            <person name="Gomes A.C."/>
            <person name="Makela M.R."/>
            <person name="Stajich J."/>
            <person name="Grigoriev I.V."/>
            <person name="Mortensen U.H."/>
            <person name="De Vries R.P."/>
            <person name="Baker S.E."/>
            <person name="Andersen M.R."/>
        </authorList>
    </citation>
    <scope>NUCLEOTIDE SEQUENCE [LARGE SCALE GENOMIC DNA]</scope>
    <source>
        <strain evidence="7 8">CBS 588.65</strain>
    </source>
</reference>
<keyword evidence="2" id="KW-0285">Flavoprotein</keyword>
<dbReference type="Pfam" id="PF07976">
    <property type="entry name" value="Phe_hydrox_dim"/>
    <property type="match status" value="1"/>
</dbReference>
<dbReference type="Gene3D" id="3.50.50.60">
    <property type="entry name" value="FAD/NAD(P)-binding domain"/>
    <property type="match status" value="1"/>
</dbReference>
<keyword evidence="8" id="KW-1185">Reference proteome</keyword>
<dbReference type="InterPro" id="IPR038220">
    <property type="entry name" value="PHOX_C_sf"/>
</dbReference>
<dbReference type="Gene3D" id="3.40.30.20">
    <property type="match status" value="1"/>
</dbReference>
<sequence>MAADQIDMYEQEEALHRLYDRKLTSPLPDYLNQSDSRPNDGKTASWGNYDVIIGGAGPAGLTMAVLLARYGLRTHGTLLCIERRLHPVPSGHADGLTCRTMEMFKELGLYEEVLKVGHEVAEMVVWAELPNTSRLQRVMRQGCSMHMTPCRVAPLVGCSQGQIERILEQELRSYAPHSLERGCEIIKVEIDEGESITHPVAVTIRNETGHTRVFRCQFLIGADGAHSVVRKSMGISMVGDLSDRVWGVIDFAAETDFPDIRRSGHIHSALGSVMNFPREQNNDGDWLSRFYVDMEGVEPGSLEAGFEASTRLTPGQILNRISCAFQPYNLQIKPGTKVEWFSEYSVRRCVAANYSKNDSQGLPRVFLVGDACHTHSPKIGQGMNVSMADSYNLAWKLAHVLLGIGSDSKRLLESYASERYPVGKQLVDIDEAWNLLEWDQKITKREANYQEARDELLRKISGFVTGYGIQYPEGYLINVIHHSNERCTLKPGCRMQHTAMTRFADGLLMDLHDEILPDGRWKLLAFATRDLSCENGRSAQAVRAIYEDLIPLFGPRILTTILIIPDLLDNADDGGTILTTSAEWLQLPSCVKRMAEMKTYVSQPAYDLYSISVHQGAVILLRPDGVISMIDDLYTAYVTSFLKNVVRAL</sequence>
<dbReference type="Pfam" id="PF01494">
    <property type="entry name" value="FAD_binding_3"/>
    <property type="match status" value="1"/>
</dbReference>
<protein>
    <submittedName>
        <fullName evidence="7">FAD binding domain-containing protein</fullName>
    </submittedName>
</protein>
<feature type="domain" description="Phenol hydroxylase-like C-terminal dimerisation" evidence="6">
    <location>
        <begin position="470"/>
        <end position="529"/>
    </location>
</feature>
<evidence type="ECO:0000259" key="5">
    <source>
        <dbReference type="Pfam" id="PF01494"/>
    </source>
</evidence>
<evidence type="ECO:0000256" key="3">
    <source>
        <dbReference type="ARBA" id="ARBA00022827"/>
    </source>
</evidence>
<keyword evidence="3" id="KW-0274">FAD</keyword>
<dbReference type="InterPro" id="IPR002938">
    <property type="entry name" value="FAD-bd"/>
</dbReference>
<dbReference type="Gene3D" id="3.30.9.10">
    <property type="entry name" value="D-Amino Acid Oxidase, subunit A, domain 2"/>
    <property type="match status" value="1"/>
</dbReference>
<dbReference type="InterPro" id="IPR036249">
    <property type="entry name" value="Thioredoxin-like_sf"/>
</dbReference>
<dbReference type="SUPFAM" id="SSF51905">
    <property type="entry name" value="FAD/NAD(P)-binding domain"/>
    <property type="match status" value="1"/>
</dbReference>
<dbReference type="SUPFAM" id="SSF52833">
    <property type="entry name" value="Thioredoxin-like"/>
    <property type="match status" value="1"/>
</dbReference>
<evidence type="ECO:0000256" key="2">
    <source>
        <dbReference type="ARBA" id="ARBA00022630"/>
    </source>
</evidence>
<proteinExistence type="inferred from homology"/>
<evidence type="ECO:0000313" key="7">
    <source>
        <dbReference type="EMBL" id="KAL2816680.1"/>
    </source>
</evidence>
<dbReference type="Proteomes" id="UP001610334">
    <property type="component" value="Unassembled WGS sequence"/>
</dbReference>
<feature type="domain" description="FAD-binding" evidence="5">
    <location>
        <begin position="49"/>
        <end position="428"/>
    </location>
</feature>
<dbReference type="PANTHER" id="PTHR43004">
    <property type="entry name" value="TRK SYSTEM POTASSIUM UPTAKE PROTEIN"/>
    <property type="match status" value="1"/>
</dbReference>
<dbReference type="InterPro" id="IPR036188">
    <property type="entry name" value="FAD/NAD-bd_sf"/>
</dbReference>
<comment type="caution">
    <text evidence="7">The sequence shown here is derived from an EMBL/GenBank/DDBJ whole genome shotgun (WGS) entry which is preliminary data.</text>
</comment>
<dbReference type="SUPFAM" id="SSF54373">
    <property type="entry name" value="FAD-linked reductases, C-terminal domain"/>
    <property type="match status" value="1"/>
</dbReference>
<keyword evidence="4" id="KW-0560">Oxidoreductase</keyword>
<evidence type="ECO:0000256" key="4">
    <source>
        <dbReference type="ARBA" id="ARBA00023002"/>
    </source>
</evidence>
<dbReference type="InterPro" id="IPR012941">
    <property type="entry name" value="Phe_hydrox_C_dim_dom"/>
</dbReference>
<gene>
    <name evidence="7" type="ORF">BJX63DRAFT_441433</name>
</gene>
<organism evidence="7 8">
    <name type="scientific">Aspergillus granulosus</name>
    <dbReference type="NCBI Taxonomy" id="176169"/>
    <lineage>
        <taxon>Eukaryota</taxon>
        <taxon>Fungi</taxon>
        <taxon>Dikarya</taxon>
        <taxon>Ascomycota</taxon>
        <taxon>Pezizomycotina</taxon>
        <taxon>Eurotiomycetes</taxon>
        <taxon>Eurotiomycetidae</taxon>
        <taxon>Eurotiales</taxon>
        <taxon>Aspergillaceae</taxon>
        <taxon>Aspergillus</taxon>
        <taxon>Aspergillus subgen. Nidulantes</taxon>
    </lineage>
</organism>
<dbReference type="InterPro" id="IPR050641">
    <property type="entry name" value="RIFMO-like"/>
</dbReference>
<dbReference type="EMBL" id="JBFXLT010000021">
    <property type="protein sequence ID" value="KAL2816680.1"/>
    <property type="molecule type" value="Genomic_DNA"/>
</dbReference>
<evidence type="ECO:0000259" key="6">
    <source>
        <dbReference type="Pfam" id="PF07976"/>
    </source>
</evidence>
<dbReference type="PRINTS" id="PR00420">
    <property type="entry name" value="RNGMNOXGNASE"/>
</dbReference>
<evidence type="ECO:0000313" key="8">
    <source>
        <dbReference type="Proteomes" id="UP001610334"/>
    </source>
</evidence>
<dbReference type="PANTHER" id="PTHR43004:SF15">
    <property type="entry name" value="MONOOXYGENASE, PUTATIVE (AFU_ORTHOLOGUE AFUA_6G03030)-RELATED"/>
    <property type="match status" value="1"/>
</dbReference>